<reference evidence="3" key="1">
    <citation type="journal article" date="2020" name="Fungal Divers.">
        <title>Resolving the Mortierellaceae phylogeny through synthesis of multi-gene phylogenetics and phylogenomics.</title>
        <authorList>
            <person name="Vandepol N."/>
            <person name="Liber J."/>
            <person name="Desiro A."/>
            <person name="Na H."/>
            <person name="Kennedy M."/>
            <person name="Barry K."/>
            <person name="Grigoriev I.V."/>
            <person name="Miller A.N."/>
            <person name="O'Donnell K."/>
            <person name="Stajich J.E."/>
            <person name="Bonito G."/>
        </authorList>
    </citation>
    <scope>NUCLEOTIDE SEQUENCE</scope>
    <source>
        <strain evidence="3">NVP60</strain>
    </source>
</reference>
<evidence type="ECO:0000259" key="2">
    <source>
        <dbReference type="Pfam" id="PF05303"/>
    </source>
</evidence>
<evidence type="ECO:0000313" key="4">
    <source>
        <dbReference type="Proteomes" id="UP000823405"/>
    </source>
</evidence>
<comment type="caution">
    <text evidence="3">The sequence shown here is derived from an EMBL/GenBank/DDBJ whole genome shotgun (WGS) entry which is preliminary data.</text>
</comment>
<proteinExistence type="predicted"/>
<feature type="non-terminal residue" evidence="3">
    <location>
        <position position="154"/>
    </location>
</feature>
<protein>
    <recommendedName>
        <fullName evidence="2">GSKIP domain-containing protein</fullName>
    </recommendedName>
</protein>
<dbReference type="EMBL" id="JAAAIN010004681">
    <property type="protein sequence ID" value="KAG0279086.1"/>
    <property type="molecule type" value="Genomic_DNA"/>
</dbReference>
<evidence type="ECO:0000313" key="3">
    <source>
        <dbReference type="EMBL" id="KAG0279086.1"/>
    </source>
</evidence>
<keyword evidence="4" id="KW-1185">Reference proteome</keyword>
<evidence type="ECO:0000256" key="1">
    <source>
        <dbReference type="SAM" id="MobiDB-lite"/>
    </source>
</evidence>
<dbReference type="Gene3D" id="3.30.2280.10">
    <property type="entry name" value="Hypothetical protein (hspc210)"/>
    <property type="match status" value="1"/>
</dbReference>
<name>A0A9P6QQ10_9FUNG</name>
<dbReference type="Proteomes" id="UP000823405">
    <property type="component" value="Unassembled WGS sequence"/>
</dbReference>
<feature type="domain" description="GSKIP" evidence="2">
    <location>
        <begin position="35"/>
        <end position="124"/>
    </location>
</feature>
<feature type="region of interest" description="Disordered" evidence="1">
    <location>
        <begin position="132"/>
        <end position="154"/>
    </location>
</feature>
<dbReference type="Pfam" id="PF05303">
    <property type="entry name" value="GSKIP_dom"/>
    <property type="match status" value="1"/>
</dbReference>
<dbReference type="SUPFAM" id="SSF103107">
    <property type="entry name" value="Hypothetical protein c14orf129, hspc210"/>
    <property type="match status" value="1"/>
</dbReference>
<dbReference type="InterPro" id="IPR007967">
    <property type="entry name" value="GSKIP_dom"/>
</dbReference>
<dbReference type="OrthoDB" id="5804279at2759"/>
<accession>A0A9P6QQ10</accession>
<gene>
    <name evidence="3" type="ORF">BGZ97_009628</name>
</gene>
<dbReference type="AlphaFoldDB" id="A0A9P6QQ10"/>
<organism evidence="3 4">
    <name type="scientific">Linnemannia gamsii</name>
    <dbReference type="NCBI Taxonomy" id="64522"/>
    <lineage>
        <taxon>Eukaryota</taxon>
        <taxon>Fungi</taxon>
        <taxon>Fungi incertae sedis</taxon>
        <taxon>Mucoromycota</taxon>
        <taxon>Mortierellomycotina</taxon>
        <taxon>Mortierellomycetes</taxon>
        <taxon>Mortierellales</taxon>
        <taxon>Mortierellaceae</taxon>
        <taxon>Linnemannia</taxon>
    </lineage>
</organism>
<dbReference type="InterPro" id="IPR023231">
    <property type="entry name" value="GSKIP_dom_sf"/>
</dbReference>
<sequence length="154" mass="17080">MEMIPDLTHYSEGLSPDTFPLKVTSHQQQTIPDSNDSSTTLNVNFTVVTREQGTAVIALDGQGFRVISFSLSSPHATTDIQLSARQKEVVSGELICETIEALLMALSPAFESFFGQELARKLENVSWDHNRFQHSSDDDGSSADEHDNDYSEDR</sequence>